<comment type="caution">
    <text evidence="1">The sequence shown here is derived from an EMBL/GenBank/DDBJ whole genome shotgun (WGS) entry which is preliminary data.</text>
</comment>
<keyword evidence="2" id="KW-1185">Reference proteome</keyword>
<evidence type="ECO:0000313" key="2">
    <source>
        <dbReference type="Proteomes" id="UP001241747"/>
    </source>
</evidence>
<proteinExistence type="predicted"/>
<dbReference type="RefSeq" id="WP_237347068.1">
    <property type="nucleotide sequence ID" value="NZ_JABWGX010000027.1"/>
</dbReference>
<reference evidence="1 2" key="1">
    <citation type="submission" date="2023-07" db="EMBL/GenBank/DDBJ databases">
        <title>Genomic Encyclopedia of Type Strains, Phase IV (KMG-IV): sequencing the most valuable type-strain genomes for metagenomic binning, comparative biology and taxonomic classification.</title>
        <authorList>
            <person name="Goeker M."/>
        </authorList>
    </citation>
    <scope>NUCLEOTIDE SEQUENCE [LARGE SCALE GENOMIC DNA]</scope>
    <source>
        <strain evidence="1 2">DSM 3770</strain>
    </source>
</reference>
<name>A0ABU0LF91_XANAG</name>
<dbReference type="Proteomes" id="UP001241747">
    <property type="component" value="Unassembled WGS sequence"/>
</dbReference>
<evidence type="ECO:0000313" key="1">
    <source>
        <dbReference type="EMBL" id="MDQ0505809.1"/>
    </source>
</evidence>
<sequence>MKTISTSANLFHRHGRRLQHAELTVFRLDRHSTVAPINRAASTRAVRIDVWVNEGGAGGDVGR</sequence>
<accession>A0ABU0LF91</accession>
<dbReference type="EMBL" id="JAUSVY010000005">
    <property type="protein sequence ID" value="MDQ0505809.1"/>
    <property type="molecule type" value="Genomic_DNA"/>
</dbReference>
<protein>
    <submittedName>
        <fullName evidence="1">Uncharacterized protein</fullName>
    </submittedName>
</protein>
<organism evidence="1 2">
    <name type="scientific">Xanthobacter agilis</name>
    <dbReference type="NCBI Taxonomy" id="47492"/>
    <lineage>
        <taxon>Bacteria</taxon>
        <taxon>Pseudomonadati</taxon>
        <taxon>Pseudomonadota</taxon>
        <taxon>Alphaproteobacteria</taxon>
        <taxon>Hyphomicrobiales</taxon>
        <taxon>Xanthobacteraceae</taxon>
        <taxon>Xanthobacter</taxon>
    </lineage>
</organism>
<gene>
    <name evidence="1" type="ORF">QOZ94_002609</name>
</gene>